<proteinExistence type="predicted"/>
<sequence>MGLLRPEPLLVVGEPLTAADLAKAIHLPPSHPDPAAFIDRLDAGTVLRHYDFVARLDDSTSCRPSAVEPLRRIGDPLADAAVDVLGLAEVKGRGKDALKAIEEYLSGKERQLGSQRWKQERGEDVVWRLWDEMASEAPEGLRGYAVDAAGKEDRRATPFEPFEDVQGPPTLAEGQAVFWKYSALIYSALGHFSLAGGFSAPKLEAVMRETNYLTSGARDATHKRLLETSLHVIDVVSDMTTGAGRGWRSTFRVRLLHAQVRRRIAKGMGRHNTYDEEANGVPINQADLLAVLGAFMIAPMWSLRRMGIKVTPREEAAYQVAWRHVGFYLGISPDLLTRFYGSSFQSAETYFASLAFSIFPAGPPPSDPWATPQLKILSAISDRPPHPTGVLRHVELCRLLLGPSLADQLALPHGAVWDVFMVDVEIWTAWALLAFGQAYSRVGGARGRRWETIRQGWFRQVIELVVVYHLGERRTTFAWRDADKHSEKLEKDEGEEPGVELGPHVGRKIVGQWRSLLVEMGCVLGGAAVLAVAGGVFAAQRLL</sequence>
<protein>
    <recommendedName>
        <fullName evidence="2">ER-bound oxygenase mpaB/mpaB'/Rubber oxygenase catalytic domain-containing protein</fullName>
    </recommendedName>
</protein>
<dbReference type="PANTHER" id="PTHR37539:SF1">
    <property type="entry name" value="ER-BOUND OXYGENASE MPAB_MPAB'_RUBBER OXYGENASE CATALYTIC DOMAIN-CONTAINING PROTEIN"/>
    <property type="match status" value="1"/>
</dbReference>
<feature type="domain" description="ER-bound oxygenase mpaB/mpaB'/Rubber oxygenase catalytic" evidence="2">
    <location>
        <begin position="207"/>
        <end position="417"/>
    </location>
</feature>
<dbReference type="Proteomes" id="UP000311382">
    <property type="component" value="Unassembled WGS sequence"/>
</dbReference>
<dbReference type="PANTHER" id="PTHR37539">
    <property type="entry name" value="SECRETED PROTEIN-RELATED"/>
    <property type="match status" value="1"/>
</dbReference>
<evidence type="ECO:0000259" key="2">
    <source>
        <dbReference type="Pfam" id="PF09995"/>
    </source>
</evidence>
<dbReference type="AlphaFoldDB" id="A0A5C5G7Q9"/>
<keyword evidence="1" id="KW-0812">Transmembrane</keyword>
<keyword evidence="4" id="KW-1185">Reference proteome</keyword>
<dbReference type="InterPro" id="IPR018713">
    <property type="entry name" value="MPAB/Lcp_cat_dom"/>
</dbReference>
<evidence type="ECO:0000313" key="3">
    <source>
        <dbReference type="EMBL" id="TNY24506.1"/>
    </source>
</evidence>
<reference evidence="3 4" key="1">
    <citation type="submission" date="2019-03" db="EMBL/GenBank/DDBJ databases">
        <title>Rhodosporidium diobovatum UCD-FST 08-225 genome sequencing, assembly, and annotation.</title>
        <authorList>
            <person name="Fakankun I.U."/>
            <person name="Fristensky B."/>
            <person name="Levin D.B."/>
        </authorList>
    </citation>
    <scope>NUCLEOTIDE SEQUENCE [LARGE SCALE GENOMIC DNA]</scope>
    <source>
        <strain evidence="3 4">UCD-FST 08-225</strain>
    </source>
</reference>
<dbReference type="Pfam" id="PF09995">
    <property type="entry name" value="MPAB_Lcp_cat"/>
    <property type="match status" value="1"/>
</dbReference>
<dbReference type="GO" id="GO:0016491">
    <property type="term" value="F:oxidoreductase activity"/>
    <property type="evidence" value="ECO:0007669"/>
    <property type="project" value="InterPro"/>
</dbReference>
<dbReference type="InterPro" id="IPR037473">
    <property type="entry name" value="Lcp-like"/>
</dbReference>
<evidence type="ECO:0000256" key="1">
    <source>
        <dbReference type="SAM" id="Phobius"/>
    </source>
</evidence>
<keyword evidence="1" id="KW-0472">Membrane</keyword>
<comment type="caution">
    <text evidence="3">The sequence shown here is derived from an EMBL/GenBank/DDBJ whole genome shotgun (WGS) entry which is preliminary data.</text>
</comment>
<organism evidence="3 4">
    <name type="scientific">Rhodotorula diobovata</name>
    <dbReference type="NCBI Taxonomy" id="5288"/>
    <lineage>
        <taxon>Eukaryota</taxon>
        <taxon>Fungi</taxon>
        <taxon>Dikarya</taxon>
        <taxon>Basidiomycota</taxon>
        <taxon>Pucciniomycotina</taxon>
        <taxon>Microbotryomycetes</taxon>
        <taxon>Sporidiobolales</taxon>
        <taxon>Sporidiobolaceae</taxon>
        <taxon>Rhodotorula</taxon>
    </lineage>
</organism>
<dbReference type="OrthoDB" id="6361347at2759"/>
<accession>A0A5C5G7Q9</accession>
<feature type="transmembrane region" description="Helical" evidence="1">
    <location>
        <begin position="516"/>
        <end position="539"/>
    </location>
</feature>
<name>A0A5C5G7Q9_9BASI</name>
<gene>
    <name evidence="3" type="ORF">DMC30DRAFT_371020</name>
</gene>
<evidence type="ECO:0000313" key="4">
    <source>
        <dbReference type="Proteomes" id="UP000311382"/>
    </source>
</evidence>
<keyword evidence="1" id="KW-1133">Transmembrane helix</keyword>
<dbReference type="STRING" id="5288.A0A5C5G7Q9"/>
<dbReference type="EMBL" id="SOZI01000002">
    <property type="protein sequence ID" value="TNY24506.1"/>
    <property type="molecule type" value="Genomic_DNA"/>
</dbReference>